<protein>
    <recommendedName>
        <fullName evidence="4">Helix-turn-helix domain-containing protein</fullName>
    </recommendedName>
</protein>
<evidence type="ECO:0000313" key="2">
    <source>
        <dbReference type="EMBL" id="RCL39124.1"/>
    </source>
</evidence>
<evidence type="ECO:0000313" key="3">
    <source>
        <dbReference type="Proteomes" id="UP000253032"/>
    </source>
</evidence>
<keyword evidence="1" id="KW-0812">Transmembrane</keyword>
<proteinExistence type="predicted"/>
<dbReference type="InterPro" id="IPR050400">
    <property type="entry name" value="Bact_Cytoskel_RodZ"/>
</dbReference>
<dbReference type="SUPFAM" id="SSF47413">
    <property type="entry name" value="lambda repressor-like DNA-binding domains"/>
    <property type="match status" value="1"/>
</dbReference>
<dbReference type="InterPro" id="IPR010982">
    <property type="entry name" value="Lambda_DNA-bd_dom_sf"/>
</dbReference>
<dbReference type="Proteomes" id="UP000253032">
    <property type="component" value="Unassembled WGS sequence"/>
</dbReference>
<evidence type="ECO:0000256" key="1">
    <source>
        <dbReference type="SAM" id="Phobius"/>
    </source>
</evidence>
<dbReference type="EMBL" id="QOPC01000004">
    <property type="protein sequence ID" value="RCL39124.1"/>
    <property type="molecule type" value="Genomic_DNA"/>
</dbReference>
<dbReference type="CDD" id="cd00093">
    <property type="entry name" value="HTH_XRE"/>
    <property type="match status" value="1"/>
</dbReference>
<feature type="transmembrane region" description="Helical" evidence="1">
    <location>
        <begin position="105"/>
        <end position="123"/>
    </location>
</feature>
<accession>A0A368BQD7</accession>
<sequence length="191" mass="21815">MNLKSAHTGKIGKIFRDQRIQRSLSEIEVAERALINIEYIKAIESGDYSIFPARTYALQYFEKYAKFLGLEVKFFDIYSSEVVAQANREDLPEEIFEPFLEKNKIFSSILFVLTFIAVIFLFTSKDNVSESNPMKIQEIEVNILSDDNIDASMITHPEIDGLHTEIDSFLNQDKLDSAEVSANVDRTDPTS</sequence>
<comment type="caution">
    <text evidence="2">The sequence shown here is derived from an EMBL/GenBank/DDBJ whole genome shotgun (WGS) entry which is preliminary data.</text>
</comment>
<dbReference type="AlphaFoldDB" id="A0A368BQD7"/>
<keyword evidence="1" id="KW-0472">Membrane</keyword>
<dbReference type="Pfam" id="PF13413">
    <property type="entry name" value="HTH_25"/>
    <property type="match status" value="1"/>
</dbReference>
<reference evidence="2 3" key="1">
    <citation type="journal article" date="2018" name="Microbiome">
        <title>Fine metagenomic profile of the Mediterranean stratified and mixed water columns revealed by assembly and recruitment.</title>
        <authorList>
            <person name="Haro-Moreno J.M."/>
            <person name="Lopez-Perez M."/>
            <person name="De La Torre J.R."/>
            <person name="Picazo A."/>
            <person name="Camacho A."/>
            <person name="Rodriguez-Valera F."/>
        </authorList>
    </citation>
    <scope>NUCLEOTIDE SEQUENCE [LARGE SCALE GENOMIC DNA]</scope>
    <source>
        <strain evidence="2">MED-G84</strain>
    </source>
</reference>
<dbReference type="Gene3D" id="1.10.260.40">
    <property type="entry name" value="lambda repressor-like DNA-binding domains"/>
    <property type="match status" value="1"/>
</dbReference>
<dbReference type="GO" id="GO:0003677">
    <property type="term" value="F:DNA binding"/>
    <property type="evidence" value="ECO:0007669"/>
    <property type="project" value="InterPro"/>
</dbReference>
<name>A0A368BQD7_9GAMM</name>
<gene>
    <name evidence="2" type="ORF">DBW98_01335</name>
</gene>
<dbReference type="PANTHER" id="PTHR34475:SF1">
    <property type="entry name" value="CYTOSKELETON PROTEIN RODZ"/>
    <property type="match status" value="1"/>
</dbReference>
<organism evidence="2 3">
    <name type="scientific">SAR86 cluster bacterium</name>
    <dbReference type="NCBI Taxonomy" id="2030880"/>
    <lineage>
        <taxon>Bacteria</taxon>
        <taxon>Pseudomonadati</taxon>
        <taxon>Pseudomonadota</taxon>
        <taxon>Gammaproteobacteria</taxon>
        <taxon>SAR86 cluster</taxon>
    </lineage>
</organism>
<dbReference type="PANTHER" id="PTHR34475">
    <property type="match status" value="1"/>
</dbReference>
<dbReference type="InterPro" id="IPR001387">
    <property type="entry name" value="Cro/C1-type_HTH"/>
</dbReference>
<keyword evidence="1" id="KW-1133">Transmembrane helix</keyword>
<evidence type="ECO:0008006" key="4">
    <source>
        <dbReference type="Google" id="ProtNLM"/>
    </source>
</evidence>